<dbReference type="AlphaFoldDB" id="A0A916LG67"/>
<evidence type="ECO:0000313" key="2">
    <source>
        <dbReference type="Proteomes" id="UP000039021"/>
    </source>
</evidence>
<dbReference type="EMBL" id="CSBK01003316">
    <property type="protein sequence ID" value="CPA80111.1"/>
    <property type="molecule type" value="Genomic_DNA"/>
</dbReference>
<evidence type="ECO:0000313" key="1">
    <source>
        <dbReference type="EMBL" id="CPA80111.1"/>
    </source>
</evidence>
<protein>
    <submittedName>
        <fullName evidence="1">Uncharacterized protein</fullName>
    </submittedName>
</protein>
<gene>
    <name evidence="1" type="ORF">ERS007739_04856</name>
</gene>
<reference evidence="2" key="1">
    <citation type="submission" date="2015-03" db="EMBL/GenBank/DDBJ databases">
        <authorList>
            <consortium name="Pathogen Informatics"/>
        </authorList>
    </citation>
    <scope>NUCLEOTIDE SEQUENCE [LARGE SCALE GENOMIC DNA]</scope>
    <source>
        <strain evidence="2">N09902308</strain>
    </source>
</reference>
<name>A0A916LG67_MYCTX</name>
<dbReference type="Proteomes" id="UP000039021">
    <property type="component" value="Unassembled WGS sequence"/>
</dbReference>
<comment type="caution">
    <text evidence="1">The sequence shown here is derived from an EMBL/GenBank/DDBJ whole genome shotgun (WGS) entry which is preliminary data.</text>
</comment>
<sequence>MGLLHHLLVEHPLVGEVVVDRRSGQVGADGDLLKSRAVITTFAEHLTGGVQNTLPSLICFRRRGTSRAATGRERH</sequence>
<organism evidence="1 2">
    <name type="scientific">Mycobacterium tuberculosis</name>
    <dbReference type="NCBI Taxonomy" id="1773"/>
    <lineage>
        <taxon>Bacteria</taxon>
        <taxon>Bacillati</taxon>
        <taxon>Actinomycetota</taxon>
        <taxon>Actinomycetes</taxon>
        <taxon>Mycobacteriales</taxon>
        <taxon>Mycobacteriaceae</taxon>
        <taxon>Mycobacterium</taxon>
        <taxon>Mycobacterium tuberculosis complex</taxon>
    </lineage>
</organism>
<accession>A0A916LG67</accession>
<proteinExistence type="predicted"/>